<dbReference type="AlphaFoldDB" id="A0A7H0H4M4"/>
<dbReference type="InterPro" id="IPR007263">
    <property type="entry name" value="DCC1-like"/>
</dbReference>
<evidence type="ECO:0000313" key="2">
    <source>
        <dbReference type="Proteomes" id="UP000516117"/>
    </source>
</evidence>
<accession>A0A7H0H4M4</accession>
<gene>
    <name evidence="1" type="ORF">H9L22_15060</name>
</gene>
<dbReference type="Proteomes" id="UP000516117">
    <property type="component" value="Chromosome"/>
</dbReference>
<dbReference type="RefSeq" id="WP_187720620.1">
    <property type="nucleotide sequence ID" value="NZ_BAABBL010000009.1"/>
</dbReference>
<dbReference type="KEGG" id="tdf:H9L22_15060"/>
<evidence type="ECO:0000313" key="1">
    <source>
        <dbReference type="EMBL" id="QNP55490.1"/>
    </source>
</evidence>
<dbReference type="Pfam" id="PF04134">
    <property type="entry name" value="DCC1-like"/>
    <property type="match status" value="1"/>
</dbReference>
<reference evidence="1 2" key="1">
    <citation type="submission" date="2020-08" db="EMBL/GenBank/DDBJ databases">
        <title>Genome sequence of Tessaracoccus defluvii JCM 17540T.</title>
        <authorList>
            <person name="Hyun D.-W."/>
            <person name="Bae J.-W."/>
        </authorList>
    </citation>
    <scope>NUCLEOTIDE SEQUENCE [LARGE SCALE GENOMIC DNA]</scope>
    <source>
        <strain evidence="1 2">JCM 17540</strain>
    </source>
</reference>
<name>A0A7H0H4M4_9ACTN</name>
<sequence>MSKSAGAQPLVLFDADCGFCTASAGWMRGRWFLANVDAVALQKADLTIHNLSVDKCAERLHVIADKDVYIGSDAIARILRASRAPWPLVGRVMAAPGVRWLAQGAYTLVARNRHRLPGGTSSCELPDGP</sequence>
<proteinExistence type="predicted"/>
<protein>
    <submittedName>
        <fullName evidence="1">DUF393 domain-containing protein</fullName>
    </submittedName>
</protein>
<dbReference type="GO" id="GO:0015035">
    <property type="term" value="F:protein-disulfide reductase activity"/>
    <property type="evidence" value="ECO:0007669"/>
    <property type="project" value="InterPro"/>
</dbReference>
<keyword evidence="2" id="KW-1185">Reference proteome</keyword>
<organism evidence="1 2">
    <name type="scientific">Tessaracoccus defluvii</name>
    <dbReference type="NCBI Taxonomy" id="1285901"/>
    <lineage>
        <taxon>Bacteria</taxon>
        <taxon>Bacillati</taxon>
        <taxon>Actinomycetota</taxon>
        <taxon>Actinomycetes</taxon>
        <taxon>Propionibacteriales</taxon>
        <taxon>Propionibacteriaceae</taxon>
        <taxon>Tessaracoccus</taxon>
    </lineage>
</organism>
<dbReference type="EMBL" id="CP060789">
    <property type="protein sequence ID" value="QNP55490.1"/>
    <property type="molecule type" value="Genomic_DNA"/>
</dbReference>